<comment type="caution">
    <text evidence="10">The sequence shown here is derived from an EMBL/GenBank/DDBJ whole genome shotgun (WGS) entry which is preliminary data.</text>
</comment>
<name>A0A9W6Z2I0_AMBMO</name>
<keyword evidence="4 9" id="KW-0223">Dioxygenase</keyword>
<dbReference type="Pfam" id="PF05995">
    <property type="entry name" value="CDO_I"/>
    <property type="match status" value="1"/>
</dbReference>
<protein>
    <recommendedName>
        <fullName evidence="2 9">Cysteine dioxygenase</fullName>
        <ecNumber evidence="2 9">1.13.11.20</ecNumber>
    </recommendedName>
</protein>
<dbReference type="Gene3D" id="2.60.120.10">
    <property type="entry name" value="Jelly Rolls"/>
    <property type="match status" value="1"/>
</dbReference>
<dbReference type="GO" id="GO:0019448">
    <property type="term" value="P:L-cysteine catabolic process"/>
    <property type="evidence" value="ECO:0007669"/>
    <property type="project" value="TreeGrafter"/>
</dbReference>
<dbReference type="OrthoDB" id="543511at2759"/>
<accession>A0A9W6Z2I0</accession>
<dbReference type="EC" id="1.13.11.20" evidence="2 9"/>
<keyword evidence="11" id="KW-1185">Reference proteome</keyword>
<evidence type="ECO:0000256" key="3">
    <source>
        <dbReference type="ARBA" id="ARBA00022723"/>
    </source>
</evidence>
<comment type="cofactor">
    <cofactor evidence="9">
        <name>Fe cation</name>
        <dbReference type="ChEBI" id="CHEBI:24875"/>
    </cofactor>
    <text evidence="9">Binds 1 Fe cation per subunit.</text>
</comment>
<dbReference type="SUPFAM" id="SSF51182">
    <property type="entry name" value="RmlC-like cupins"/>
    <property type="match status" value="1"/>
</dbReference>
<dbReference type="InterPro" id="IPR010300">
    <property type="entry name" value="CDO_1"/>
</dbReference>
<evidence type="ECO:0000313" key="11">
    <source>
        <dbReference type="Proteomes" id="UP001165063"/>
    </source>
</evidence>
<keyword evidence="6 8" id="KW-0408">Iron</keyword>
<keyword evidence="5 9" id="KW-0560">Oxidoreductase</keyword>
<dbReference type="InterPro" id="IPR014710">
    <property type="entry name" value="RmlC-like_jellyroll"/>
</dbReference>
<evidence type="ECO:0000256" key="1">
    <source>
        <dbReference type="ARBA" id="ARBA00006622"/>
    </source>
</evidence>
<dbReference type="AlphaFoldDB" id="A0A9W6Z2I0"/>
<dbReference type="EMBL" id="BSXU01008235">
    <property type="protein sequence ID" value="GMG59799.1"/>
    <property type="molecule type" value="Genomic_DNA"/>
</dbReference>
<keyword evidence="3 8" id="KW-0479">Metal-binding</keyword>
<feature type="binding site" evidence="8">
    <location>
        <position position="241"/>
    </location>
    <ligand>
        <name>Fe cation</name>
        <dbReference type="ChEBI" id="CHEBI:24875"/>
        <note>catalytic</note>
    </ligand>
</feature>
<evidence type="ECO:0000256" key="9">
    <source>
        <dbReference type="RuleBase" id="RU366010"/>
    </source>
</evidence>
<comment type="similarity">
    <text evidence="1 9">Belongs to the cysteine dioxygenase family.</text>
</comment>
<dbReference type="PANTHER" id="PTHR12918:SF1">
    <property type="entry name" value="CYSTEINE DIOXYGENASE TYPE 1"/>
    <property type="match status" value="1"/>
</dbReference>
<sequence length="320" mass="35866">MIPPRTKNNFNESTTSSIEESKLISAVTTNSQLTPSLIQDDLDGNGDCCKIFKSQSSQKYNHLNQGNANGTSLQTTPLPLSLSPDSKQITFNELLAKFSDQLSTKTQLAPEQIDHEQILKHLCQYKSNNQDWRKFALADSNASYTRNGIVDFEENANLLLLVWNPGKQSMIHDHAGGHCCMKILEGELVEELFDVPETLTTEYTIPCLETIPTEMKELTLLKTTTLKENQVSYISDKIGIHKMSNKTSKPAISLHLYTPSYAKKFGCNVYKSENTHIKNRTATETNISTTNDTKTIKTHVEMGKLYSWQGDIVNVNHSSC</sequence>
<evidence type="ECO:0000313" key="10">
    <source>
        <dbReference type="EMBL" id="GMG59799.1"/>
    </source>
</evidence>
<dbReference type="Proteomes" id="UP001165063">
    <property type="component" value="Unassembled WGS sequence"/>
</dbReference>
<dbReference type="GO" id="GO:0008198">
    <property type="term" value="F:ferrous iron binding"/>
    <property type="evidence" value="ECO:0007669"/>
    <property type="project" value="TreeGrafter"/>
</dbReference>
<evidence type="ECO:0000256" key="2">
    <source>
        <dbReference type="ARBA" id="ARBA00013133"/>
    </source>
</evidence>
<feature type="binding site" evidence="8">
    <location>
        <position position="172"/>
    </location>
    <ligand>
        <name>Fe cation</name>
        <dbReference type="ChEBI" id="CHEBI:24875"/>
        <note>catalytic</note>
    </ligand>
</feature>
<dbReference type="PANTHER" id="PTHR12918">
    <property type="entry name" value="CYSTEINE DIOXYGENASE"/>
    <property type="match status" value="1"/>
</dbReference>
<organism evidence="10 11">
    <name type="scientific">Ambrosiozyma monospora</name>
    <name type="common">Yeast</name>
    <name type="synonym">Endomycopsis monosporus</name>
    <dbReference type="NCBI Taxonomy" id="43982"/>
    <lineage>
        <taxon>Eukaryota</taxon>
        <taxon>Fungi</taxon>
        <taxon>Dikarya</taxon>
        <taxon>Ascomycota</taxon>
        <taxon>Saccharomycotina</taxon>
        <taxon>Pichiomycetes</taxon>
        <taxon>Pichiales</taxon>
        <taxon>Pichiaceae</taxon>
        <taxon>Ambrosiozyma</taxon>
    </lineage>
</organism>
<evidence type="ECO:0000256" key="6">
    <source>
        <dbReference type="ARBA" id="ARBA00023004"/>
    </source>
</evidence>
<dbReference type="InterPro" id="IPR011051">
    <property type="entry name" value="RmlC_Cupin_sf"/>
</dbReference>
<reference evidence="10" key="1">
    <citation type="submission" date="2023-04" db="EMBL/GenBank/DDBJ databases">
        <title>Ambrosiozyma monospora NBRC 1965.</title>
        <authorList>
            <person name="Ichikawa N."/>
            <person name="Sato H."/>
            <person name="Tonouchi N."/>
        </authorList>
    </citation>
    <scope>NUCLEOTIDE SEQUENCE</scope>
    <source>
        <strain evidence="10">NBRC 1965</strain>
    </source>
</reference>
<dbReference type="GO" id="GO:0017172">
    <property type="term" value="F:cysteine dioxygenase activity"/>
    <property type="evidence" value="ECO:0007669"/>
    <property type="project" value="UniProtKB-UniRule"/>
</dbReference>
<evidence type="ECO:0000256" key="5">
    <source>
        <dbReference type="ARBA" id="ARBA00023002"/>
    </source>
</evidence>
<evidence type="ECO:0000256" key="7">
    <source>
        <dbReference type="PIRSR" id="PIRSR610300-50"/>
    </source>
</evidence>
<evidence type="ECO:0000256" key="8">
    <source>
        <dbReference type="PIRSR" id="PIRSR610300-51"/>
    </source>
</evidence>
<dbReference type="CDD" id="cd10548">
    <property type="entry name" value="cupin_CDO"/>
    <property type="match status" value="1"/>
</dbReference>
<comment type="catalytic activity">
    <reaction evidence="9">
        <text>L-cysteine + O2 = 3-sulfino-L-alanine + H(+)</text>
        <dbReference type="Rhea" id="RHEA:20441"/>
        <dbReference type="ChEBI" id="CHEBI:15378"/>
        <dbReference type="ChEBI" id="CHEBI:15379"/>
        <dbReference type="ChEBI" id="CHEBI:35235"/>
        <dbReference type="ChEBI" id="CHEBI:61085"/>
        <dbReference type="EC" id="1.13.11.20"/>
    </reaction>
</comment>
<evidence type="ECO:0000256" key="4">
    <source>
        <dbReference type="ARBA" id="ARBA00022964"/>
    </source>
</evidence>
<feature type="binding site" evidence="8">
    <location>
        <position position="174"/>
    </location>
    <ligand>
        <name>Fe cation</name>
        <dbReference type="ChEBI" id="CHEBI:24875"/>
        <note>catalytic</note>
    </ligand>
</feature>
<gene>
    <name evidence="10" type="ORF">Amon01_000870500</name>
</gene>
<feature type="cross-link" description="3'-(S-cysteinyl)-tyrosine (Cys-Tyr)" evidence="7">
    <location>
        <begin position="179"/>
        <end position="257"/>
    </location>
</feature>
<keyword evidence="7" id="KW-0883">Thioether bond</keyword>
<proteinExistence type="inferred from homology"/>